<name>A0A8H3L1E2_9GLOM</name>
<gene>
    <name evidence="1" type="ORF">RCL2_000614400</name>
</gene>
<reference evidence="1" key="1">
    <citation type="submission" date="2019-10" db="EMBL/GenBank/DDBJ databases">
        <title>Conservation and host-specific expression of non-tandemly repeated heterogenous ribosome RNA gene in arbuscular mycorrhizal fungi.</title>
        <authorList>
            <person name="Maeda T."/>
            <person name="Kobayashi Y."/>
            <person name="Nakagawa T."/>
            <person name="Ezawa T."/>
            <person name="Yamaguchi K."/>
            <person name="Bino T."/>
            <person name="Nishimoto Y."/>
            <person name="Shigenobu S."/>
            <person name="Kawaguchi M."/>
        </authorList>
    </citation>
    <scope>NUCLEOTIDE SEQUENCE</scope>
    <source>
        <strain evidence="1">HR1</strain>
    </source>
</reference>
<accession>A0A8H3L1E2</accession>
<sequence>MRDYNRYERRRGIDGNEKEVKSLVIVYLFPKLNEIDQLNLVLSYNKLCEKKYNDPKSLQVLLRNIIFMKYTNVIVGIKRRY</sequence>
<organism evidence="1 2">
    <name type="scientific">Rhizophagus clarus</name>
    <dbReference type="NCBI Taxonomy" id="94130"/>
    <lineage>
        <taxon>Eukaryota</taxon>
        <taxon>Fungi</taxon>
        <taxon>Fungi incertae sedis</taxon>
        <taxon>Mucoromycota</taxon>
        <taxon>Glomeromycotina</taxon>
        <taxon>Glomeromycetes</taxon>
        <taxon>Glomerales</taxon>
        <taxon>Glomeraceae</taxon>
        <taxon>Rhizophagus</taxon>
    </lineage>
</organism>
<evidence type="ECO:0000313" key="2">
    <source>
        <dbReference type="Proteomes" id="UP000615446"/>
    </source>
</evidence>
<dbReference type="EMBL" id="BLAL01000040">
    <property type="protein sequence ID" value="GES78834.1"/>
    <property type="molecule type" value="Genomic_DNA"/>
</dbReference>
<evidence type="ECO:0000313" key="1">
    <source>
        <dbReference type="EMBL" id="GES78834.1"/>
    </source>
</evidence>
<comment type="caution">
    <text evidence="1">The sequence shown here is derived from an EMBL/GenBank/DDBJ whole genome shotgun (WGS) entry which is preliminary data.</text>
</comment>
<dbReference type="AlphaFoldDB" id="A0A8H3L1E2"/>
<proteinExistence type="predicted"/>
<dbReference type="Proteomes" id="UP000615446">
    <property type="component" value="Unassembled WGS sequence"/>
</dbReference>
<protein>
    <submittedName>
        <fullName evidence="1">Uncharacterized protein</fullName>
    </submittedName>
</protein>